<name>A0ABZ2BYA9_9RHOB</name>
<dbReference type="Proteomes" id="UP001318682">
    <property type="component" value="Chromosome"/>
</dbReference>
<accession>A0ABZ2BYA9</accession>
<gene>
    <name evidence="1" type="ORF">ROLI_027840</name>
</gene>
<evidence type="ECO:0000313" key="1">
    <source>
        <dbReference type="EMBL" id="WVX49689.1"/>
    </source>
</evidence>
<proteinExistence type="predicted"/>
<dbReference type="EMBL" id="CP143423">
    <property type="protein sequence ID" value="WVX49689.1"/>
    <property type="molecule type" value="Genomic_DNA"/>
</dbReference>
<evidence type="ECO:0000313" key="2">
    <source>
        <dbReference type="Proteomes" id="UP001318682"/>
    </source>
</evidence>
<dbReference type="RefSeq" id="WP_187431255.1">
    <property type="nucleotide sequence ID" value="NZ_CP143423.1"/>
</dbReference>
<keyword evidence="2" id="KW-1185">Reference proteome</keyword>
<organism evidence="1 2">
    <name type="scientific">Roseobacter fucihabitans</name>
    <dbReference type="NCBI Taxonomy" id="1537242"/>
    <lineage>
        <taxon>Bacteria</taxon>
        <taxon>Pseudomonadati</taxon>
        <taxon>Pseudomonadota</taxon>
        <taxon>Alphaproteobacteria</taxon>
        <taxon>Rhodobacterales</taxon>
        <taxon>Roseobacteraceae</taxon>
        <taxon>Roseobacter</taxon>
    </lineage>
</organism>
<protein>
    <submittedName>
        <fullName evidence="1">Uncharacterized protein</fullName>
    </submittedName>
</protein>
<reference evidence="2" key="1">
    <citation type="submission" date="2024-01" db="EMBL/GenBank/DDBJ databases">
        <title>Roseobacter fucihabitans sp. nov., isolated from the brown alga Fucus spiralis.</title>
        <authorList>
            <person name="Hahnke S."/>
            <person name="Berger M."/>
            <person name="Schlingloff A."/>
            <person name="Athale I."/>
            <person name="Neumann-Schaal M."/>
            <person name="Adenaya A."/>
            <person name="Poehlein A."/>
            <person name="Daniel R."/>
            <person name="Pertersen J."/>
            <person name="Brinkhoff T."/>
        </authorList>
    </citation>
    <scope>NUCLEOTIDE SEQUENCE [LARGE SCALE GENOMIC DNA]</scope>
    <source>
        <strain evidence="2">B14</strain>
    </source>
</reference>
<sequence>MKATGSVVCPLTAQGETWQGLEEDAIRTRDARRFMGQGGRVMVGNDAA</sequence>